<dbReference type="InterPro" id="IPR055729">
    <property type="entry name" value="DUF7305"/>
</dbReference>
<organism evidence="2 3">
    <name type="scientific">Rohdeia mirabilis</name>
    <dbReference type="NCBI Taxonomy" id="2528008"/>
    <lineage>
        <taxon>Bacteria</taxon>
        <taxon>Pseudomonadati</taxon>
        <taxon>Planctomycetota</taxon>
        <taxon>Planctomycetia</taxon>
        <taxon>Planctomycetia incertae sedis</taxon>
        <taxon>Rohdeia</taxon>
    </lineage>
</organism>
<dbReference type="AlphaFoldDB" id="A0A518CVW4"/>
<feature type="domain" description="DUF7305" evidence="1">
    <location>
        <begin position="315"/>
        <end position="432"/>
    </location>
</feature>
<evidence type="ECO:0000313" key="3">
    <source>
        <dbReference type="Proteomes" id="UP000319342"/>
    </source>
</evidence>
<gene>
    <name evidence="2" type="ORF">Pla163_04700</name>
</gene>
<dbReference type="EMBL" id="CP036290">
    <property type="protein sequence ID" value="QDU83371.1"/>
    <property type="molecule type" value="Genomic_DNA"/>
</dbReference>
<dbReference type="Pfam" id="PF23981">
    <property type="entry name" value="DUF7305"/>
    <property type="match status" value="1"/>
</dbReference>
<evidence type="ECO:0000313" key="2">
    <source>
        <dbReference type="EMBL" id="QDU83371.1"/>
    </source>
</evidence>
<evidence type="ECO:0000259" key="1">
    <source>
        <dbReference type="Pfam" id="PF23981"/>
    </source>
</evidence>
<sequence length="628" mass="64896">MHHSTRRDVATRPRSRFVVSANCAPSRRGSSLALALLLVTAAALVATLTVQRGLQQWQRQEASSAQKQAFYMAEAGLSEAIDALRSGGSGNVGTRETPALFGSGGFWVETVVDDHDVARVTSTGLYDGHAYRLSQAVTRPHLPLADEGFFGRHGVEVGAGTRVEYVASDASQEATPNAGSQAPGVLGGLLGGLGQGIALPQAPSEDATVPAVLGSDGSIALGAGANVAGSALPGPEGSVDLANGSEVSGSLVPERDPRLLPPIALPQVEDREPAVWPAALDLEIEGGARGFEPITVGTGRTLRLVGPLALVTENLAVRPGGRLEVDTTNGAVHVYVERQLAIDFGATVANTTGDPSRFVVLVDGSLGDDLGGDGDADDAVAWADPQSVQLALYAPNSNVHLPDQIHWRGGVVARTLAVGAAAVLELDQRVEDVRIEGRDLVALAWQVVAIPGPERTELARDPLAIARREGRLLPDAAAARVPADDLFAFENEDGETFTYAGASLLDLSLATVGAVLALPADALGAVPVFAAYGADHSKALAPLASQRFDHAWKYALGNLPADWVAALETGAIPPAAWNAVVNQGQLVEPIASVFGDPSVRGDIAAHLSDAGQHPATAQFLLAALDLLP</sequence>
<accession>A0A518CVW4</accession>
<dbReference type="RefSeq" id="WP_145182937.1">
    <property type="nucleotide sequence ID" value="NZ_CP036290.1"/>
</dbReference>
<dbReference type="Proteomes" id="UP000319342">
    <property type="component" value="Chromosome"/>
</dbReference>
<reference evidence="2 3" key="1">
    <citation type="submission" date="2019-02" db="EMBL/GenBank/DDBJ databases">
        <title>Deep-cultivation of Planctomycetes and their phenomic and genomic characterization uncovers novel biology.</title>
        <authorList>
            <person name="Wiegand S."/>
            <person name="Jogler M."/>
            <person name="Boedeker C."/>
            <person name="Pinto D."/>
            <person name="Vollmers J."/>
            <person name="Rivas-Marin E."/>
            <person name="Kohn T."/>
            <person name="Peeters S.H."/>
            <person name="Heuer A."/>
            <person name="Rast P."/>
            <person name="Oberbeckmann S."/>
            <person name="Bunk B."/>
            <person name="Jeske O."/>
            <person name="Meyerdierks A."/>
            <person name="Storesund J.E."/>
            <person name="Kallscheuer N."/>
            <person name="Luecker S."/>
            <person name="Lage O.M."/>
            <person name="Pohl T."/>
            <person name="Merkel B.J."/>
            <person name="Hornburger P."/>
            <person name="Mueller R.-W."/>
            <person name="Bruemmer F."/>
            <person name="Labrenz M."/>
            <person name="Spormann A.M."/>
            <person name="Op den Camp H."/>
            <person name="Overmann J."/>
            <person name="Amann R."/>
            <person name="Jetten M.S.M."/>
            <person name="Mascher T."/>
            <person name="Medema M.H."/>
            <person name="Devos D.P."/>
            <person name="Kaster A.-K."/>
            <person name="Ovreas L."/>
            <person name="Rohde M."/>
            <person name="Galperin M.Y."/>
            <person name="Jogler C."/>
        </authorList>
    </citation>
    <scope>NUCLEOTIDE SEQUENCE [LARGE SCALE GENOMIC DNA]</scope>
    <source>
        <strain evidence="2 3">Pla163</strain>
    </source>
</reference>
<name>A0A518CVW4_9BACT</name>
<dbReference type="OrthoDB" id="6145642at2"/>
<keyword evidence="3" id="KW-1185">Reference proteome</keyword>
<proteinExistence type="predicted"/>
<protein>
    <recommendedName>
        <fullName evidence="1">DUF7305 domain-containing protein</fullName>
    </recommendedName>
</protein>